<evidence type="ECO:0000259" key="2">
    <source>
        <dbReference type="PROSITE" id="PS50125"/>
    </source>
</evidence>
<name>A0A1I3ICR5_9SPIR</name>
<dbReference type="InterPro" id="IPR001054">
    <property type="entry name" value="A/G_cyclase"/>
</dbReference>
<dbReference type="Proteomes" id="UP000182737">
    <property type="component" value="Unassembled WGS sequence"/>
</dbReference>
<evidence type="ECO:0000313" key="4">
    <source>
        <dbReference type="Proteomes" id="UP000182737"/>
    </source>
</evidence>
<evidence type="ECO:0000313" key="3">
    <source>
        <dbReference type="EMBL" id="SFI45741.1"/>
    </source>
</evidence>
<dbReference type="CDD" id="cd07302">
    <property type="entry name" value="CHD"/>
    <property type="match status" value="1"/>
</dbReference>
<feature type="domain" description="Guanylate cyclase" evidence="2">
    <location>
        <begin position="296"/>
        <end position="452"/>
    </location>
</feature>
<evidence type="ECO:0000256" key="1">
    <source>
        <dbReference type="SAM" id="Phobius"/>
    </source>
</evidence>
<dbReference type="PANTHER" id="PTHR43081">
    <property type="entry name" value="ADENYLATE CYCLASE, TERMINAL-DIFFERENTIATION SPECIFIC-RELATED"/>
    <property type="match status" value="1"/>
</dbReference>
<protein>
    <submittedName>
        <fullName evidence="3">Adenylate cyclase, class 3</fullName>
    </submittedName>
</protein>
<organism evidence="3 4">
    <name type="scientific">Treponema bryantii</name>
    <dbReference type="NCBI Taxonomy" id="163"/>
    <lineage>
        <taxon>Bacteria</taxon>
        <taxon>Pseudomonadati</taxon>
        <taxon>Spirochaetota</taxon>
        <taxon>Spirochaetia</taxon>
        <taxon>Spirochaetales</taxon>
        <taxon>Treponemataceae</taxon>
        <taxon>Treponema</taxon>
    </lineage>
</organism>
<dbReference type="AlphaFoldDB" id="A0A1I3ICR5"/>
<gene>
    <name evidence="3" type="ORF">SAMN04487775_101505</name>
</gene>
<accession>A0A1I3ICR5</accession>
<feature type="transmembrane region" description="Helical" evidence="1">
    <location>
        <begin position="188"/>
        <end position="211"/>
    </location>
</feature>
<keyword evidence="1" id="KW-1133">Transmembrane helix</keyword>
<dbReference type="GO" id="GO:0004016">
    <property type="term" value="F:adenylate cyclase activity"/>
    <property type="evidence" value="ECO:0007669"/>
    <property type="project" value="UniProtKB-ARBA"/>
</dbReference>
<dbReference type="GO" id="GO:0035556">
    <property type="term" value="P:intracellular signal transduction"/>
    <property type="evidence" value="ECO:0007669"/>
    <property type="project" value="InterPro"/>
</dbReference>
<dbReference type="InterPro" id="IPR050697">
    <property type="entry name" value="Adenylyl/Guanylyl_Cyclase_3/4"/>
</dbReference>
<dbReference type="OrthoDB" id="367535at2"/>
<keyword evidence="1" id="KW-0812">Transmembrane</keyword>
<sequence>MAGKVQFFSRVGKTRIIPIGLKMLVVFIVLILLSNFITNFISLQLTQRQIINLNNTIMVSQLKELYSTSSNQYQIYLYSGNRAETVEALNKVAATGFTNANSVALGVSPDGQFQFFSDANELAVWPDFDATALKLLNTNREQGIEEGSISFGSPYGDYFGVYKYQSDWDYFIVRAEMRTDLQKNNYRVYMIISILIITLTLFFVVVGYIIIRREFRGLRSFTDDLITMQQKKQLQLIDISKAPNDDVTYMAASFNALSMQVNNLLDTFQKFVSKDIVAKAYAGRDVGLEGKQRDLAMLFSDVKSFTYRTETLGNDIIEVLNVHYNRVIHNVHENSGIVGSIIGDAILAIYGTLDSKRSKAYNAVISAWNITRATAELRQEMLARREEIEKTRKLTESEEKVFQAVMVDVGVGIDGGKVFYGTIGRNDFEDPRQSHMTNTVIGDTVNSASRLEGLTRIYHIPVVVSESIKNEVSEETARYKFIEIDTVQVKGKTKGKKIYFPFDTNEMDESLLVQYQQFEEGLKAYYEGDWKTARKVFKGLELDVTQVFLERMGTKGAPADWSGIWAMTTK</sequence>
<dbReference type="InterPro" id="IPR029787">
    <property type="entry name" value="Nucleotide_cyclase"/>
</dbReference>
<reference evidence="4" key="1">
    <citation type="submission" date="2016-10" db="EMBL/GenBank/DDBJ databases">
        <authorList>
            <person name="Varghese N."/>
            <person name="Submissions S."/>
        </authorList>
    </citation>
    <scope>NUCLEOTIDE SEQUENCE [LARGE SCALE GENOMIC DNA]</scope>
    <source>
        <strain evidence="4">XBD1002</strain>
    </source>
</reference>
<dbReference type="Pfam" id="PF00211">
    <property type="entry name" value="Guanylate_cyc"/>
    <property type="match status" value="1"/>
</dbReference>
<dbReference type="PANTHER" id="PTHR43081:SF1">
    <property type="entry name" value="ADENYLATE CYCLASE, TERMINAL-DIFFERENTIATION SPECIFIC"/>
    <property type="match status" value="1"/>
</dbReference>
<dbReference type="EMBL" id="FORI01000001">
    <property type="protein sequence ID" value="SFI45741.1"/>
    <property type="molecule type" value="Genomic_DNA"/>
</dbReference>
<dbReference type="SUPFAM" id="SSF55073">
    <property type="entry name" value="Nucleotide cyclase"/>
    <property type="match status" value="1"/>
</dbReference>
<keyword evidence="1" id="KW-0472">Membrane</keyword>
<dbReference type="GO" id="GO:0006171">
    <property type="term" value="P:cAMP biosynthetic process"/>
    <property type="evidence" value="ECO:0007669"/>
    <property type="project" value="TreeGrafter"/>
</dbReference>
<dbReference type="PROSITE" id="PS50125">
    <property type="entry name" value="GUANYLATE_CYCLASE_2"/>
    <property type="match status" value="1"/>
</dbReference>
<keyword evidence="4" id="KW-1185">Reference proteome</keyword>
<dbReference type="RefSeq" id="WP_074930162.1">
    <property type="nucleotide sequence ID" value="NZ_FORI01000001.1"/>
</dbReference>
<feature type="transmembrane region" description="Helical" evidence="1">
    <location>
        <begin position="21"/>
        <end position="41"/>
    </location>
</feature>
<dbReference type="Gene3D" id="3.30.70.1230">
    <property type="entry name" value="Nucleotide cyclase"/>
    <property type="match status" value="1"/>
</dbReference>
<proteinExistence type="predicted"/>